<dbReference type="Gene3D" id="3.50.50.60">
    <property type="entry name" value="FAD/NAD(P)-binding domain"/>
    <property type="match status" value="2"/>
</dbReference>
<gene>
    <name evidence="3" type="ORF">GCM10009760_58650</name>
</gene>
<keyword evidence="4" id="KW-1185">Reference proteome</keyword>
<evidence type="ECO:0000313" key="4">
    <source>
        <dbReference type="Proteomes" id="UP001422759"/>
    </source>
</evidence>
<comment type="caution">
    <text evidence="3">The sequence shown here is derived from an EMBL/GenBank/DDBJ whole genome shotgun (WGS) entry which is preliminary data.</text>
</comment>
<dbReference type="Proteomes" id="UP001422759">
    <property type="component" value="Unassembled WGS sequence"/>
</dbReference>
<dbReference type="EMBL" id="BAAANT010000056">
    <property type="protein sequence ID" value="GAA2157010.1"/>
    <property type="molecule type" value="Genomic_DNA"/>
</dbReference>
<sequence length="433" mass="46930">MTTIPSSTDVLIVGGGPAGTLLAVLLARRGIDVLVVEKQSTLERDVRSETIAAASVALLRDLGFAPALRRHGFLETTGISVRMEGRRVFHVDYGRFAVGVLPIDIPQPALTGILHEEAGQLPGYHRALSTTLTGLVEQGGVIRGGILRREDGERVEVRARLVVGADGRFSKVRQEAGLATDVHPVERDLLSFELPRPAGWGSDAQLVLNRGRHVFVLPAFPDLLRVGHTVPRHALGAVRGAGPEAFRAGVAAVDPRLAPLLGTHPRTWDDTAVLEVFTADAREWSRDGLILIGDASHTSTPVLGQGVNLAIQDTVLLAPVIARGLAAGGGPLPERLFRDFVFSRRLHKQAVARYQQLQEEALAQYGPGRVRLRRARLRVLNALPLKYRLLDRVVNFRHPVDPADLRADRPCAAVAAVPECEAPLGRLPVRSRR</sequence>
<dbReference type="SUPFAM" id="SSF51905">
    <property type="entry name" value="FAD/NAD(P)-binding domain"/>
    <property type="match status" value="1"/>
</dbReference>
<evidence type="ECO:0000313" key="3">
    <source>
        <dbReference type="EMBL" id="GAA2157010.1"/>
    </source>
</evidence>
<reference evidence="4" key="1">
    <citation type="journal article" date="2019" name="Int. J. Syst. Evol. Microbiol.">
        <title>The Global Catalogue of Microorganisms (GCM) 10K type strain sequencing project: providing services to taxonomists for standard genome sequencing and annotation.</title>
        <authorList>
            <consortium name="The Broad Institute Genomics Platform"/>
            <consortium name="The Broad Institute Genome Sequencing Center for Infectious Disease"/>
            <person name="Wu L."/>
            <person name="Ma J."/>
        </authorList>
    </citation>
    <scope>NUCLEOTIDE SEQUENCE [LARGE SCALE GENOMIC DNA]</scope>
    <source>
        <strain evidence="4">JCM 14560</strain>
    </source>
</reference>
<protein>
    <recommendedName>
        <fullName evidence="2">FAD-binding domain-containing protein</fullName>
    </recommendedName>
</protein>
<dbReference type="PANTHER" id="PTHR43476:SF5">
    <property type="entry name" value="FAD-DEPENDENT MONOOXYGENASE"/>
    <property type="match status" value="1"/>
</dbReference>
<evidence type="ECO:0000259" key="2">
    <source>
        <dbReference type="Pfam" id="PF01494"/>
    </source>
</evidence>
<organism evidence="3 4">
    <name type="scientific">Kitasatospora kazusensis</name>
    <dbReference type="NCBI Taxonomy" id="407974"/>
    <lineage>
        <taxon>Bacteria</taxon>
        <taxon>Bacillati</taxon>
        <taxon>Actinomycetota</taxon>
        <taxon>Actinomycetes</taxon>
        <taxon>Kitasatosporales</taxon>
        <taxon>Streptomycetaceae</taxon>
        <taxon>Kitasatospora</taxon>
    </lineage>
</organism>
<proteinExistence type="predicted"/>
<dbReference type="PANTHER" id="PTHR43476">
    <property type="entry name" value="3-(3-HYDROXY-PHENYL)PROPIONATE/3-HYDROXYCINNAMIC ACID HYDROXYLASE"/>
    <property type="match status" value="1"/>
</dbReference>
<dbReference type="PRINTS" id="PR00420">
    <property type="entry name" value="RNGMNOXGNASE"/>
</dbReference>
<name>A0ABP5M4T3_9ACTN</name>
<dbReference type="InterPro" id="IPR050631">
    <property type="entry name" value="PheA/TfdB_FAD_monoxygenase"/>
</dbReference>
<keyword evidence="1" id="KW-0560">Oxidoreductase</keyword>
<evidence type="ECO:0000256" key="1">
    <source>
        <dbReference type="ARBA" id="ARBA00023002"/>
    </source>
</evidence>
<dbReference type="InterPro" id="IPR036188">
    <property type="entry name" value="FAD/NAD-bd_sf"/>
</dbReference>
<feature type="domain" description="FAD-binding" evidence="2">
    <location>
        <begin position="8"/>
        <end position="325"/>
    </location>
</feature>
<dbReference type="RefSeq" id="WP_344469114.1">
    <property type="nucleotide sequence ID" value="NZ_BAAANT010000056.1"/>
</dbReference>
<dbReference type="Pfam" id="PF01494">
    <property type="entry name" value="FAD_binding_3"/>
    <property type="match status" value="1"/>
</dbReference>
<dbReference type="InterPro" id="IPR002938">
    <property type="entry name" value="FAD-bd"/>
</dbReference>
<accession>A0ABP5M4T3</accession>